<reference evidence="3" key="1">
    <citation type="submission" date="2023-06" db="EMBL/GenBank/DDBJ databases">
        <authorList>
            <person name="Delattre M."/>
        </authorList>
    </citation>
    <scope>NUCLEOTIDE SEQUENCE</scope>
    <source>
        <strain evidence="3">AF72</strain>
    </source>
</reference>
<dbReference type="Pfam" id="PF13855">
    <property type="entry name" value="LRR_8"/>
    <property type="match status" value="1"/>
</dbReference>
<keyword evidence="2" id="KW-0677">Repeat</keyword>
<organism evidence="3 4">
    <name type="scientific">Mesorhabditis spiculigera</name>
    <dbReference type="NCBI Taxonomy" id="96644"/>
    <lineage>
        <taxon>Eukaryota</taxon>
        <taxon>Metazoa</taxon>
        <taxon>Ecdysozoa</taxon>
        <taxon>Nematoda</taxon>
        <taxon>Chromadorea</taxon>
        <taxon>Rhabditida</taxon>
        <taxon>Rhabditina</taxon>
        <taxon>Rhabditomorpha</taxon>
        <taxon>Rhabditoidea</taxon>
        <taxon>Rhabditidae</taxon>
        <taxon>Mesorhabditinae</taxon>
        <taxon>Mesorhabditis</taxon>
    </lineage>
</organism>
<keyword evidence="1" id="KW-0433">Leucine-rich repeat</keyword>
<sequence length="408" mass="46038">MRVQGKIRLEKNGKLVQKEASGALTLSSQKKGANGRPAYILSVLKLTTGAKQRWDYPLEAKMPVQLFAARKDLMTIVLPREGVTICINGVTMSLHLFKLRQSIEKILKGQPIDDNLLEDYDPTAKALAEVRAIQKHMTIKQKSDYPRTEFPESLERLTISDVALRKVDAKWFRLSQLRELDLSNNNLGQAPNLHLLSNLRRLENLQLLDLSSNGLTELPDGLWDAIGHVRNLSLARNDFTVLPKGLYQLHNLAYLAIDHNPITELPSQIVLLESLTTLRANDCQLLRLPYALESRRPRFLRLYISGNPLLPPRDGPDEEGGDMPSLFEYALVALNRMNFDFTDFPQHIIEQQENLKICSICHRVVPSCAIYLKKQRSVVARNLAGDTDVSGSLTLDLDICGICKTQQF</sequence>
<evidence type="ECO:0000256" key="1">
    <source>
        <dbReference type="ARBA" id="ARBA00022614"/>
    </source>
</evidence>
<dbReference type="PRINTS" id="PR00019">
    <property type="entry name" value="LEURICHRPT"/>
</dbReference>
<gene>
    <name evidence="3" type="ORF">MSPICULIGERA_LOCUS19686</name>
</gene>
<dbReference type="InterPro" id="IPR003591">
    <property type="entry name" value="Leu-rich_rpt_typical-subtyp"/>
</dbReference>
<name>A0AA36D832_9BILA</name>
<proteinExistence type="predicted"/>
<feature type="non-terminal residue" evidence="3">
    <location>
        <position position="1"/>
    </location>
</feature>
<dbReference type="Proteomes" id="UP001177023">
    <property type="component" value="Unassembled WGS sequence"/>
</dbReference>
<evidence type="ECO:0000256" key="2">
    <source>
        <dbReference type="ARBA" id="ARBA00022737"/>
    </source>
</evidence>
<dbReference type="PANTHER" id="PTHR48051">
    <property type="match status" value="1"/>
</dbReference>
<evidence type="ECO:0000313" key="4">
    <source>
        <dbReference type="Proteomes" id="UP001177023"/>
    </source>
</evidence>
<dbReference type="Gene3D" id="3.80.10.10">
    <property type="entry name" value="Ribonuclease Inhibitor"/>
    <property type="match status" value="1"/>
</dbReference>
<dbReference type="PROSITE" id="PS51450">
    <property type="entry name" value="LRR"/>
    <property type="match status" value="3"/>
</dbReference>
<dbReference type="InterPro" id="IPR032675">
    <property type="entry name" value="LRR_dom_sf"/>
</dbReference>
<dbReference type="GO" id="GO:0005737">
    <property type="term" value="C:cytoplasm"/>
    <property type="evidence" value="ECO:0007669"/>
    <property type="project" value="TreeGrafter"/>
</dbReference>
<dbReference type="SMART" id="SM00369">
    <property type="entry name" value="LRR_TYP"/>
    <property type="match status" value="3"/>
</dbReference>
<protein>
    <submittedName>
        <fullName evidence="3">Uncharacterized protein</fullName>
    </submittedName>
</protein>
<dbReference type="InterPro" id="IPR001611">
    <property type="entry name" value="Leu-rich_rpt"/>
</dbReference>
<dbReference type="PANTHER" id="PTHR48051:SF1">
    <property type="entry name" value="RAS SUPPRESSOR PROTEIN 1"/>
    <property type="match status" value="1"/>
</dbReference>
<keyword evidence="4" id="KW-1185">Reference proteome</keyword>
<dbReference type="SUPFAM" id="SSF52058">
    <property type="entry name" value="L domain-like"/>
    <property type="match status" value="1"/>
</dbReference>
<comment type="caution">
    <text evidence="3">The sequence shown here is derived from an EMBL/GenBank/DDBJ whole genome shotgun (WGS) entry which is preliminary data.</text>
</comment>
<evidence type="ECO:0000313" key="3">
    <source>
        <dbReference type="EMBL" id="CAJ0581529.1"/>
    </source>
</evidence>
<dbReference type="EMBL" id="CATQJA010002663">
    <property type="protein sequence ID" value="CAJ0581529.1"/>
    <property type="molecule type" value="Genomic_DNA"/>
</dbReference>
<accession>A0AA36D832</accession>
<dbReference type="InterPro" id="IPR050216">
    <property type="entry name" value="LRR_domain-containing"/>
</dbReference>
<dbReference type="AlphaFoldDB" id="A0AA36D832"/>